<evidence type="ECO:0000313" key="4">
    <source>
        <dbReference type="Proteomes" id="UP001476798"/>
    </source>
</evidence>
<feature type="compositionally biased region" description="Low complexity" evidence="1">
    <location>
        <begin position="146"/>
        <end position="158"/>
    </location>
</feature>
<comment type="caution">
    <text evidence="3">The sequence shown here is derived from an EMBL/GenBank/DDBJ whole genome shotgun (WGS) entry which is preliminary data.</text>
</comment>
<protein>
    <submittedName>
        <fullName evidence="3">Uncharacterized protein</fullName>
    </submittedName>
</protein>
<feature type="chain" id="PRO_5045413841" evidence="2">
    <location>
        <begin position="24"/>
        <end position="205"/>
    </location>
</feature>
<evidence type="ECO:0000256" key="1">
    <source>
        <dbReference type="SAM" id="MobiDB-lite"/>
    </source>
</evidence>
<proteinExistence type="predicted"/>
<reference evidence="3 4" key="1">
    <citation type="submission" date="2021-06" db="EMBL/GenBank/DDBJ databases">
        <authorList>
            <person name="Palmer J.M."/>
        </authorList>
    </citation>
    <scope>NUCLEOTIDE SEQUENCE [LARGE SCALE GENOMIC DNA]</scope>
    <source>
        <strain evidence="3 4">GA_2019</strain>
        <tissue evidence="3">Muscle</tissue>
    </source>
</reference>
<evidence type="ECO:0000313" key="3">
    <source>
        <dbReference type="EMBL" id="MEQ2184680.1"/>
    </source>
</evidence>
<evidence type="ECO:0000256" key="2">
    <source>
        <dbReference type="SAM" id="SignalP"/>
    </source>
</evidence>
<feature type="signal peptide" evidence="2">
    <location>
        <begin position="1"/>
        <end position="23"/>
    </location>
</feature>
<feature type="compositionally biased region" description="Basic and acidic residues" evidence="1">
    <location>
        <begin position="125"/>
        <end position="136"/>
    </location>
</feature>
<gene>
    <name evidence="3" type="ORF">GOODEAATRI_010525</name>
</gene>
<dbReference type="EMBL" id="JAHRIO010080584">
    <property type="protein sequence ID" value="MEQ2184680.1"/>
    <property type="molecule type" value="Genomic_DNA"/>
</dbReference>
<sequence>MKATPRIPVCCLLLPVATWLTQTHFPQGKKVLLLLSEKKRVVWKLQMILVSQEKERQLQGAETGFRRASERSRVGAQIHGLLDTSSWDRNGIGSVLEEAMTRFAVMQRQTEERFRIWMEKLAHLDSDNDSSKRSSDAPEGQQVAQLSPPSSFLPSSESAETMAAYMLARESNSLTPTPMNNNSILPEAVAQNGNLGVPDPGLLNV</sequence>
<dbReference type="Proteomes" id="UP001476798">
    <property type="component" value="Unassembled WGS sequence"/>
</dbReference>
<keyword evidence="2" id="KW-0732">Signal</keyword>
<keyword evidence="4" id="KW-1185">Reference proteome</keyword>
<feature type="region of interest" description="Disordered" evidence="1">
    <location>
        <begin position="125"/>
        <end position="158"/>
    </location>
</feature>
<name>A0ABV0PME6_9TELE</name>
<organism evidence="3 4">
    <name type="scientific">Goodea atripinnis</name>
    <dbReference type="NCBI Taxonomy" id="208336"/>
    <lineage>
        <taxon>Eukaryota</taxon>
        <taxon>Metazoa</taxon>
        <taxon>Chordata</taxon>
        <taxon>Craniata</taxon>
        <taxon>Vertebrata</taxon>
        <taxon>Euteleostomi</taxon>
        <taxon>Actinopterygii</taxon>
        <taxon>Neopterygii</taxon>
        <taxon>Teleostei</taxon>
        <taxon>Neoteleostei</taxon>
        <taxon>Acanthomorphata</taxon>
        <taxon>Ovalentaria</taxon>
        <taxon>Atherinomorphae</taxon>
        <taxon>Cyprinodontiformes</taxon>
        <taxon>Goodeidae</taxon>
        <taxon>Goodea</taxon>
    </lineage>
</organism>
<accession>A0ABV0PME6</accession>